<accession>A0ABY6LIV3</accession>
<proteinExistence type="inferred from homology"/>
<evidence type="ECO:0000256" key="2">
    <source>
        <dbReference type="PROSITE-ProRule" id="PRU00330"/>
    </source>
</evidence>
<dbReference type="EMBL" id="CP092881">
    <property type="protein sequence ID" value="UYV81008.1"/>
    <property type="molecule type" value="Genomic_DNA"/>
</dbReference>
<dbReference type="PANTHER" id="PTHR11932">
    <property type="entry name" value="CULLIN"/>
    <property type="match status" value="1"/>
</dbReference>
<gene>
    <name evidence="5" type="ORF">LAZ67_19002512</name>
</gene>
<dbReference type="Pfam" id="PF00888">
    <property type="entry name" value="Cullin"/>
    <property type="match status" value="1"/>
</dbReference>
<dbReference type="Gene3D" id="1.20.1310.10">
    <property type="entry name" value="Cullin Repeats"/>
    <property type="match status" value="4"/>
</dbReference>
<evidence type="ECO:0000313" key="6">
    <source>
        <dbReference type="Proteomes" id="UP001235939"/>
    </source>
</evidence>
<dbReference type="InterPro" id="IPR016159">
    <property type="entry name" value="Cullin_repeat-like_dom_sf"/>
</dbReference>
<dbReference type="SMART" id="SM00182">
    <property type="entry name" value="CULLIN"/>
    <property type="match status" value="1"/>
</dbReference>
<dbReference type="InterPro" id="IPR036317">
    <property type="entry name" value="Cullin_homology_sf"/>
</dbReference>
<evidence type="ECO:0000256" key="1">
    <source>
        <dbReference type="ARBA" id="ARBA00006019"/>
    </source>
</evidence>
<dbReference type="PROSITE" id="PS50069">
    <property type="entry name" value="CULLIN_2"/>
    <property type="match status" value="1"/>
</dbReference>
<feature type="domain" description="Cullin family profile" evidence="4">
    <location>
        <begin position="446"/>
        <end position="553"/>
    </location>
</feature>
<name>A0ABY6LIV3_9ARAC</name>
<evidence type="ECO:0000259" key="4">
    <source>
        <dbReference type="PROSITE" id="PS50069"/>
    </source>
</evidence>
<evidence type="ECO:0000256" key="3">
    <source>
        <dbReference type="RuleBase" id="RU003829"/>
    </source>
</evidence>
<dbReference type="InterPro" id="IPR045093">
    <property type="entry name" value="Cullin"/>
</dbReference>
<sequence>MSTLTKTHICESKAEDNLNPRRRLHSALSDNTERIDIKKPKLDFENLDMNEPGSKNYKMALSSLSSPNGVKSNSALANNKPGSAKKLVIKNFEKPKLPEDYQTRTWGKLHEAVVAIQTSRPISTSQEELYQAVENLCSHKMAASVYDSLRQLVEAHVKSNLDQLTGSMDSLYFLKLMNECWQAHCQQMIMIRSIFLFLDRTYVLQTTGISSVWDMGLDMFRVHVISNTLVQSRTVDGLLMLIEKERNGEAVDRGLLKNLLRMLSDLQIYQNAFEIRFLMATEQLYKAEGQRMMQEQEVPAYLRHVDRRLSEEWERLLYYLDHGTKKCLIQCVERQLLGEHLRTILQKGLDQLLDEHRLSELTLMYSLFSRVREGLLELCSSFNLYIKKRGRVIVTNPEKDKTMVQELLDFKDQLDTVVSQCFQRNDKFINSLKEAFEHFINQRPNKPAELIAKFVDSKLRAGNKEATEEELERLLDKIMVLFRFIHGKDVFEAFYKKDLAKRLLVGKSASVDAEKSMLSKLKQECGAAFTSKLEGMFKDMELSKELMLAFKQI</sequence>
<dbReference type="Proteomes" id="UP001235939">
    <property type="component" value="Chromosome 19"/>
</dbReference>
<comment type="similarity">
    <text evidence="1 2 3">Belongs to the cullin family.</text>
</comment>
<dbReference type="SUPFAM" id="SSF75632">
    <property type="entry name" value="Cullin homology domain"/>
    <property type="match status" value="1"/>
</dbReference>
<keyword evidence="6" id="KW-1185">Reference proteome</keyword>
<protein>
    <submittedName>
        <fullName evidence="5">CUL4A</fullName>
    </submittedName>
</protein>
<reference evidence="5 6" key="1">
    <citation type="submission" date="2022-01" db="EMBL/GenBank/DDBJ databases">
        <title>A chromosomal length assembly of Cordylochernes scorpioides.</title>
        <authorList>
            <person name="Zeh D."/>
            <person name="Zeh J."/>
        </authorList>
    </citation>
    <scope>NUCLEOTIDE SEQUENCE [LARGE SCALE GENOMIC DNA]</scope>
    <source>
        <strain evidence="5">IN4F17</strain>
        <tissue evidence="5">Whole Body</tissue>
    </source>
</reference>
<dbReference type="SUPFAM" id="SSF74788">
    <property type="entry name" value="Cullin repeat-like"/>
    <property type="match status" value="1"/>
</dbReference>
<evidence type="ECO:0000313" key="5">
    <source>
        <dbReference type="EMBL" id="UYV81008.1"/>
    </source>
</evidence>
<dbReference type="InterPro" id="IPR016158">
    <property type="entry name" value="Cullin_homology"/>
</dbReference>
<dbReference type="InterPro" id="IPR001373">
    <property type="entry name" value="Cullin_N"/>
</dbReference>
<organism evidence="5 6">
    <name type="scientific">Cordylochernes scorpioides</name>
    <dbReference type="NCBI Taxonomy" id="51811"/>
    <lineage>
        <taxon>Eukaryota</taxon>
        <taxon>Metazoa</taxon>
        <taxon>Ecdysozoa</taxon>
        <taxon>Arthropoda</taxon>
        <taxon>Chelicerata</taxon>
        <taxon>Arachnida</taxon>
        <taxon>Pseudoscorpiones</taxon>
        <taxon>Cheliferoidea</taxon>
        <taxon>Chernetidae</taxon>
        <taxon>Cordylochernes</taxon>
    </lineage>
</organism>